<proteinExistence type="predicted"/>
<keyword evidence="3" id="KW-1185">Reference proteome</keyword>
<gene>
    <name evidence="2" type="ORF">SAMN05660772_02082</name>
</gene>
<reference evidence="3" key="1">
    <citation type="submission" date="2017-04" db="EMBL/GenBank/DDBJ databases">
        <authorList>
            <person name="Varghese N."/>
            <person name="Submissions S."/>
        </authorList>
    </citation>
    <scope>NUCLEOTIDE SEQUENCE [LARGE SCALE GENOMIC DNA]</scope>
    <source>
        <strain evidence="3">DSM 23072</strain>
    </source>
</reference>
<protein>
    <submittedName>
        <fullName evidence="2">Uncharacterized protein</fullName>
    </submittedName>
</protein>
<evidence type="ECO:0000313" key="3">
    <source>
        <dbReference type="Proteomes" id="UP000192408"/>
    </source>
</evidence>
<accession>A0A1W1UMK6</accession>
<dbReference type="STRING" id="1122938.SAMN05660772_02082"/>
<feature type="chain" id="PRO_5012664285" evidence="1">
    <location>
        <begin position="20"/>
        <end position="197"/>
    </location>
</feature>
<dbReference type="EMBL" id="FWWV01000009">
    <property type="protein sequence ID" value="SMB82368.1"/>
    <property type="molecule type" value="Genomic_DNA"/>
</dbReference>
<evidence type="ECO:0000256" key="1">
    <source>
        <dbReference type="SAM" id="SignalP"/>
    </source>
</evidence>
<feature type="signal peptide" evidence="1">
    <location>
        <begin position="1"/>
        <end position="19"/>
    </location>
</feature>
<evidence type="ECO:0000313" key="2">
    <source>
        <dbReference type="EMBL" id="SMB82368.1"/>
    </source>
</evidence>
<sequence>MKKFLLLPFIVLFSITAQAALKAQQPETTIEVPFTKNANGVVQFDSIKAVFEETSGEYFEDDRTLKIISQSPLKVQAFNLFPDRATAEFAEGVIESHFIFHVYRTFIHSDVDSIDLSITPIYAESRKPFGATIQAKITRQKALRILQQFSNARSFDDLISLDPNAEYTFVGLSPSDLFMSLATGKQHKQVLSALINK</sequence>
<keyword evidence="1" id="KW-0732">Signal</keyword>
<dbReference type="AlphaFoldDB" id="A0A1W1UMK6"/>
<dbReference type="RefSeq" id="WP_084256557.1">
    <property type="nucleotide sequence ID" value="NZ_FWWV01000009.1"/>
</dbReference>
<name>A0A1W1UMK6_9PAST</name>
<dbReference type="Proteomes" id="UP000192408">
    <property type="component" value="Unassembled WGS sequence"/>
</dbReference>
<organism evidence="2 3">
    <name type="scientific">Pasteurella testudinis DSM 23072</name>
    <dbReference type="NCBI Taxonomy" id="1122938"/>
    <lineage>
        <taxon>Bacteria</taxon>
        <taxon>Pseudomonadati</taxon>
        <taxon>Pseudomonadota</taxon>
        <taxon>Gammaproteobacteria</taxon>
        <taxon>Pasteurellales</taxon>
        <taxon>Pasteurellaceae</taxon>
        <taxon>Pasteurella</taxon>
    </lineage>
</organism>